<organism evidence="2 3">
    <name type="scientific">Pseudomonas paraeruginosa</name>
    <dbReference type="NCBI Taxonomy" id="2994495"/>
    <lineage>
        <taxon>Bacteria</taxon>
        <taxon>Pseudomonadati</taxon>
        <taxon>Pseudomonadota</taxon>
        <taxon>Gammaproteobacteria</taxon>
        <taxon>Pseudomonadales</taxon>
        <taxon>Pseudomonadaceae</taxon>
        <taxon>Pseudomonas</taxon>
    </lineage>
</organism>
<dbReference type="EMBL" id="CP027169">
    <property type="protein sequence ID" value="AVK08366.1"/>
    <property type="molecule type" value="Genomic_DNA"/>
</dbReference>
<dbReference type="InterPro" id="IPR037401">
    <property type="entry name" value="SnoaL-like"/>
</dbReference>
<dbReference type="InterPro" id="IPR032710">
    <property type="entry name" value="NTF2-like_dom_sf"/>
</dbReference>
<evidence type="ECO:0000313" key="3">
    <source>
        <dbReference type="Proteomes" id="UP000238390"/>
    </source>
</evidence>
<keyword evidence="3" id="KW-1185">Reference proteome</keyword>
<feature type="domain" description="SnoaL-like" evidence="1">
    <location>
        <begin position="63"/>
        <end position="174"/>
    </location>
</feature>
<dbReference type="Pfam" id="PF12680">
    <property type="entry name" value="SnoaL_2"/>
    <property type="match status" value="1"/>
</dbReference>
<gene>
    <name evidence="2" type="ORF">CSB93_5719</name>
</gene>
<reference evidence="2 3" key="1">
    <citation type="submission" date="2018-02" db="EMBL/GenBank/DDBJ databases">
        <title>FDA/CDC Antimicrobial Resistant Isolate Bank Genome Sequencing.</title>
        <authorList>
            <person name="Benahmed F.H."/>
            <person name="Lutgring J.D."/>
            <person name="Yoo B."/>
            <person name="Machado M."/>
            <person name="Brown A."/>
            <person name="McAllister G."/>
            <person name="Perry A."/>
            <person name="Halpin A.L."/>
            <person name="Vavikolanu K."/>
            <person name="Ott S."/>
            <person name="Zhao X."/>
            <person name="Tallon L.J."/>
            <person name="Sadzewicz L."/>
            <person name="Aluvathingal J."/>
            <person name="Nadendla S."/>
            <person name="Voskania-kordi A."/>
            <person name="Simonyan V."/>
            <person name="Patel J."/>
            <person name="Shawar R.M."/>
        </authorList>
    </citation>
    <scope>NUCLEOTIDE SEQUENCE [LARGE SCALE GENOMIC DNA]</scope>
    <source>
        <strain evidence="2 3">AR_0356</strain>
    </source>
</reference>
<protein>
    <submittedName>
        <fullName evidence="2">SnoaL-like domain protein</fullName>
    </submittedName>
</protein>
<dbReference type="Proteomes" id="UP000238390">
    <property type="component" value="Chromosome"/>
</dbReference>
<evidence type="ECO:0000313" key="2">
    <source>
        <dbReference type="EMBL" id="AVK08366.1"/>
    </source>
</evidence>
<dbReference type="AlphaFoldDB" id="A0A2R3J2L2"/>
<evidence type="ECO:0000259" key="1">
    <source>
        <dbReference type="Pfam" id="PF12680"/>
    </source>
</evidence>
<dbReference type="Gene3D" id="3.10.450.50">
    <property type="match status" value="1"/>
</dbReference>
<dbReference type="SUPFAM" id="SSF54427">
    <property type="entry name" value="NTF2-like"/>
    <property type="match status" value="1"/>
</dbReference>
<proteinExistence type="predicted"/>
<sequence>MKGKIMKLVKPVLFALSLAMVASGVFADTPAENGKSHIVQRGDYKYLAPGYDTEDVARFFRESLNGWSETPANVARYFTPSGTFELAYAPADDFPIFSRSNTGRENITRYFTEMSAYLGRLEYSEIKNWTQLKTNEPGTYVFEYTSRGLIKATGGEYNQKFISIVKVADGQISYVREYWDPYVALRDFNLIQRTPATSN</sequence>
<name>A0A2R3J2L2_9PSED</name>
<accession>A0A2R3J2L2</accession>